<gene>
    <name evidence="2" type="ORF">PZE19_10995</name>
</gene>
<dbReference type="EMBL" id="JARRAG010000002">
    <property type="protein sequence ID" value="MDG3004302.1"/>
    <property type="molecule type" value="Genomic_DNA"/>
</dbReference>
<dbReference type="InterPro" id="IPR029058">
    <property type="entry name" value="AB_hydrolase_fold"/>
</dbReference>
<accession>A0ABT6F9P8</accession>
<name>A0ABT6F9P8_9BACT</name>
<reference evidence="2 3" key="1">
    <citation type="submission" date="2023-03" db="EMBL/GenBank/DDBJ databases">
        <title>Paludisphaera mucosa sp. nov. a novel planctomycete from northern fen.</title>
        <authorList>
            <person name="Ivanova A."/>
        </authorList>
    </citation>
    <scope>NUCLEOTIDE SEQUENCE [LARGE SCALE GENOMIC DNA]</scope>
    <source>
        <strain evidence="2 3">Pla2</strain>
    </source>
</reference>
<comment type="caution">
    <text evidence="2">The sequence shown here is derived from an EMBL/GenBank/DDBJ whole genome shotgun (WGS) entry which is preliminary data.</text>
</comment>
<dbReference type="Gene3D" id="3.40.50.1820">
    <property type="entry name" value="alpha/beta hydrolase"/>
    <property type="match status" value="1"/>
</dbReference>
<dbReference type="PANTHER" id="PTHR43037:SF1">
    <property type="entry name" value="BLL1128 PROTEIN"/>
    <property type="match status" value="1"/>
</dbReference>
<protein>
    <submittedName>
        <fullName evidence="2">PHB depolymerase family esterase</fullName>
    </submittedName>
</protein>
<dbReference type="RefSeq" id="WP_277860660.1">
    <property type="nucleotide sequence ID" value="NZ_JARRAG010000002.1"/>
</dbReference>
<dbReference type="PANTHER" id="PTHR43037">
    <property type="entry name" value="UNNAMED PRODUCT-RELATED"/>
    <property type="match status" value="1"/>
</dbReference>
<dbReference type="InterPro" id="IPR050955">
    <property type="entry name" value="Plant_Biomass_Hydrol_Est"/>
</dbReference>
<sequence length="778" mass="86659">MHDSSTRARAGGIPARPALAAALALAIAAGLAVRGDTVVMKNGVTYRTVAAPDRDNTLVFLWDGLKKIVVRDSKIERVVADNVLRTGEKFSLVQPMTVHAGLMPKEVVSVTAEPWNEKGRRRFQYLGRSSKPIVMEQAINEISPNVIRYRGVDGFWQGQIATRGVPREVLMGLLRRVEQQNQGERERVVRFLMGAGWYPEARSELDRLIKDFPNSDLSERASNARQFIVQAEATQRRSDVDAMRRAQQFKAAAALLKTFDDKEIGTELQIEARDLARRDEDQRQADLAVGNELRRVELKLAPQVHAAWKGRLAEVHRALAEAPDAVRDRLAAWRKAKAEATASDEAEFALAMSGYVAGQDSAVPDLAAAGVLWQARDEIAAYLTSADDTSREEIAARLDDLEWPEGTPEAPGFRKMELAERICRLMPPPLRRAADEAEKGVIKNVVEADDSIPTTYLAKLPPEYHHSRSYPAVVVLHSGTGPQAAVDEWQAEAARRGYVLIAPEYGAAEGATDYHYTPGEHAAVELALRDARRRYAIDPDRVFVAGQLAGGNMAWDLGLGHPDLFAGVVVVSGFPAKYVPRSLAQHERLPLLCVLGDLAPAANEVVFGSYLKPMILKVWDVTYMEVYRRGLEEFPEDVPTYFDWMEPRRREPFPKSFEASTARTCDDRRHGIVVKGFTEGRTTAAEAVEPLGRNLNPATLKMRTSSLSNLVDLTVSGVDKLDVWLNPKLVDFKRKLEVRVNRKALYKGQPKLDLRPMLEDLRLRGDRGQMYWVKIEVG</sequence>
<dbReference type="Proteomes" id="UP001216907">
    <property type="component" value="Unassembled WGS sequence"/>
</dbReference>
<dbReference type="SUPFAM" id="SSF53474">
    <property type="entry name" value="alpha/beta-Hydrolases"/>
    <property type="match status" value="1"/>
</dbReference>
<evidence type="ECO:0000313" key="2">
    <source>
        <dbReference type="EMBL" id="MDG3004302.1"/>
    </source>
</evidence>
<keyword evidence="3" id="KW-1185">Reference proteome</keyword>
<evidence type="ECO:0000256" key="1">
    <source>
        <dbReference type="ARBA" id="ARBA00022729"/>
    </source>
</evidence>
<keyword evidence="1" id="KW-0732">Signal</keyword>
<organism evidence="2 3">
    <name type="scientific">Paludisphaera mucosa</name>
    <dbReference type="NCBI Taxonomy" id="3030827"/>
    <lineage>
        <taxon>Bacteria</taxon>
        <taxon>Pseudomonadati</taxon>
        <taxon>Planctomycetota</taxon>
        <taxon>Planctomycetia</taxon>
        <taxon>Isosphaerales</taxon>
        <taxon>Isosphaeraceae</taxon>
        <taxon>Paludisphaera</taxon>
    </lineage>
</organism>
<proteinExistence type="predicted"/>
<evidence type="ECO:0000313" key="3">
    <source>
        <dbReference type="Proteomes" id="UP001216907"/>
    </source>
</evidence>